<organism evidence="3 4">
    <name type="scientific">Mythimna separata</name>
    <name type="common">Oriental armyworm</name>
    <name type="synonym">Pseudaletia separata</name>
    <dbReference type="NCBI Taxonomy" id="271217"/>
    <lineage>
        <taxon>Eukaryota</taxon>
        <taxon>Metazoa</taxon>
        <taxon>Ecdysozoa</taxon>
        <taxon>Arthropoda</taxon>
        <taxon>Hexapoda</taxon>
        <taxon>Insecta</taxon>
        <taxon>Pterygota</taxon>
        <taxon>Neoptera</taxon>
        <taxon>Endopterygota</taxon>
        <taxon>Lepidoptera</taxon>
        <taxon>Glossata</taxon>
        <taxon>Ditrysia</taxon>
        <taxon>Noctuoidea</taxon>
        <taxon>Noctuidae</taxon>
        <taxon>Noctuinae</taxon>
        <taxon>Hadenini</taxon>
        <taxon>Mythimna</taxon>
    </lineage>
</organism>
<dbReference type="EMBL" id="JARGEI010000030">
    <property type="protein sequence ID" value="KAJ8705202.1"/>
    <property type="molecule type" value="Genomic_DNA"/>
</dbReference>
<dbReference type="AlphaFoldDB" id="A0AAD7Y747"/>
<feature type="compositionally biased region" description="Acidic residues" evidence="2">
    <location>
        <begin position="462"/>
        <end position="507"/>
    </location>
</feature>
<keyword evidence="4" id="KW-1185">Reference proteome</keyword>
<evidence type="ECO:0000313" key="4">
    <source>
        <dbReference type="Proteomes" id="UP001231518"/>
    </source>
</evidence>
<feature type="region of interest" description="Disordered" evidence="2">
    <location>
        <begin position="419"/>
        <end position="507"/>
    </location>
</feature>
<feature type="coiled-coil region" evidence="1">
    <location>
        <begin position="6"/>
        <end position="40"/>
    </location>
</feature>
<protein>
    <submittedName>
        <fullName evidence="3">Uncharacterized protein</fullName>
    </submittedName>
</protein>
<gene>
    <name evidence="3" type="ORF">PYW07_011029</name>
</gene>
<accession>A0AAD7Y747</accession>
<evidence type="ECO:0000256" key="2">
    <source>
        <dbReference type="SAM" id="MobiDB-lite"/>
    </source>
</evidence>
<keyword evidence="1" id="KW-0175">Coiled coil</keyword>
<reference evidence="3" key="1">
    <citation type="submission" date="2023-03" db="EMBL/GenBank/DDBJ databases">
        <title>Chromosome-level genomes of two armyworms, Mythimna separata and Mythimna loreyi, provide insights into the biosynthesis and reception of sex pheromones.</title>
        <authorList>
            <person name="Zhao H."/>
        </authorList>
    </citation>
    <scope>NUCLEOTIDE SEQUENCE</scope>
    <source>
        <strain evidence="3">BeijingLab</strain>
        <tissue evidence="3">Pupa</tissue>
    </source>
</reference>
<evidence type="ECO:0000256" key="1">
    <source>
        <dbReference type="SAM" id="Coils"/>
    </source>
</evidence>
<evidence type="ECO:0000313" key="3">
    <source>
        <dbReference type="EMBL" id="KAJ8705202.1"/>
    </source>
</evidence>
<comment type="caution">
    <text evidence="3">The sequence shown here is derived from an EMBL/GenBank/DDBJ whole genome shotgun (WGS) entry which is preliminary data.</text>
</comment>
<proteinExistence type="predicted"/>
<dbReference type="Proteomes" id="UP001231518">
    <property type="component" value="Chromosome 27"/>
</dbReference>
<name>A0AAD7Y747_MYTSE</name>
<sequence>MPSANNNIVKENEQDIEDEITELENLIKKLQVEIVQMSEAANKPLPYSPFSRKEEILDDATKSSKTNLEIAEKTIEDISSKLSKAFDYCIMHPSLESDKSVSRNIIIESTMESSNEFTSDTAEISRCHNVSEFFAESNDKDTVNDTCSDDKESISDIKLPGDSIGNDDNSRTINMNITNVPVMFDTETPNNLPDSDISKRNEDIIDARIPEESIKGLPKPDTVGALKETIMKTSENALADNTLTTELSIEFSFPTPTDIPVTKTQSISRENAIPKSDSILKCINRKFRKIVGIGSEKSISRDTNNAENTYIIDQSKAFPRSKSESKRGESSLNNPLNKVMVLTQESFKNASKDFSVKAEAKNLLDSATAASPSESSSRNKNFVQANLTTMDNTFKTINSSNGPEIVNIDNVVDRPDVTKKNVDQGLDVPSRSGATGSIIPDLPTTDEQANTIMKAEVKNDLEKEEEDTENEQEQEDYEDTEERDDDDDDDENEEGDEDDDANTYDVD</sequence>